<evidence type="ECO:0000259" key="2">
    <source>
        <dbReference type="Pfam" id="PF14326"/>
    </source>
</evidence>
<evidence type="ECO:0000313" key="3">
    <source>
        <dbReference type="EMBL" id="SVA15335.1"/>
    </source>
</evidence>
<dbReference type="PANTHER" id="PTHR36194:SF1">
    <property type="entry name" value="S-LAYER-LIKE PROTEIN"/>
    <property type="match status" value="1"/>
</dbReference>
<organism evidence="3">
    <name type="scientific">marine metagenome</name>
    <dbReference type="NCBI Taxonomy" id="408172"/>
    <lineage>
        <taxon>unclassified sequences</taxon>
        <taxon>metagenomes</taxon>
        <taxon>ecological metagenomes</taxon>
    </lineage>
</organism>
<proteinExistence type="predicted"/>
<dbReference type="Pfam" id="PF02169">
    <property type="entry name" value="LPP20"/>
    <property type="match status" value="1"/>
</dbReference>
<sequence>MRSRTYFFLFTTLLFIFFVSGCKTGPTPLQEIERSELKVLVKPPDWVLGKGHPSFSQDRYLVGVGFSDMNSVSANESARSNLAKNLKVKVRSTMLDISTTQETHVESVIQTEVDTVLEGVEIKDGWLDQNKGIYYSLAILERSLASSIIQDRISKIESVLQRNLNEGMEAEKRADVIAALSNYLSGYQKAPSLSPLKSALQVITLSGGNSEPQNISASDFESRIKGVVRSLNLSTVSGDRQIVKTQKGLAEPLIAKVYLLNQDNEIPVQNIPVVFNYEKGQGELEKEKTSGPSGTFQTTIHKISSYEETNHVITVKLNYSRIRSNFNGNLVDKLISPLKYKTAKFNYSVKTPKWTSSKSQAWHESITNLGNQLIKNIPPGENPVIGVASFKDLRYDGNTRFSRIITEDVKTILALAEDLKLKEIQFNEEEKPEKTAKANSLDYYVNGSYRMENTGLEVRARLIDTKTKNIQSSANILIERKELNHQDLVLLDSKASEFKAVKKKKSYQEHLEKLVAAKSYNPSINAKVWTDKKEYEIKEKIVFYIKADKKGYLTMLDISPSGDITVIFPNKFHRDNFIHAGVTYQIPAPNYEFEFNVQGPPGLERIKAIVTSNNISLLKLDLGKGFHSIKKETTRGTRAIQILSKQVESVDSSEWAEAYSEIFIFEAGETFTRGSRQIPVLE</sequence>
<dbReference type="AlphaFoldDB" id="A0A381TGT6"/>
<feature type="domain" description="DUF4384" evidence="2">
    <location>
        <begin position="535"/>
        <end position="613"/>
    </location>
</feature>
<reference evidence="3" key="1">
    <citation type="submission" date="2018-05" db="EMBL/GenBank/DDBJ databases">
        <authorList>
            <person name="Lanie J.A."/>
            <person name="Ng W.-L."/>
            <person name="Kazmierczak K.M."/>
            <person name="Andrzejewski T.M."/>
            <person name="Davidsen T.M."/>
            <person name="Wayne K.J."/>
            <person name="Tettelin H."/>
            <person name="Glass J.I."/>
            <person name="Rusch D."/>
            <person name="Podicherti R."/>
            <person name="Tsui H.-C.T."/>
            <person name="Winkler M.E."/>
        </authorList>
    </citation>
    <scope>NUCLEOTIDE SEQUENCE</scope>
</reference>
<dbReference type="Gene3D" id="3.10.28.20">
    <property type="entry name" value="Acetamidase/Formamidase-like domains"/>
    <property type="match status" value="1"/>
</dbReference>
<evidence type="ECO:0008006" key="4">
    <source>
        <dbReference type="Google" id="ProtNLM"/>
    </source>
</evidence>
<dbReference type="PROSITE" id="PS51257">
    <property type="entry name" value="PROKAR_LIPOPROTEIN"/>
    <property type="match status" value="1"/>
</dbReference>
<protein>
    <recommendedName>
        <fullName evidence="4">DUF4384 domain-containing protein</fullName>
    </recommendedName>
</protein>
<name>A0A381TGT6_9ZZZZ</name>
<dbReference type="Pfam" id="PF14326">
    <property type="entry name" value="DUF4384"/>
    <property type="match status" value="1"/>
</dbReference>
<dbReference type="InterPro" id="IPR024952">
    <property type="entry name" value="LPP20-like_dom"/>
</dbReference>
<gene>
    <name evidence="3" type="ORF">METZ01_LOCUS68189</name>
</gene>
<evidence type="ECO:0000259" key="1">
    <source>
        <dbReference type="Pfam" id="PF02169"/>
    </source>
</evidence>
<feature type="domain" description="Lipoprotein LPP20-like" evidence="1">
    <location>
        <begin position="44"/>
        <end position="140"/>
    </location>
</feature>
<dbReference type="EMBL" id="UINC01004574">
    <property type="protein sequence ID" value="SVA15335.1"/>
    <property type="molecule type" value="Genomic_DNA"/>
</dbReference>
<dbReference type="InterPro" id="IPR025493">
    <property type="entry name" value="DUF4384"/>
</dbReference>
<dbReference type="PANTHER" id="PTHR36194">
    <property type="entry name" value="S-LAYER-LIKE PROTEIN"/>
    <property type="match status" value="1"/>
</dbReference>
<accession>A0A381TGT6</accession>